<keyword evidence="1" id="KW-0812">Transmembrane</keyword>
<protein>
    <submittedName>
        <fullName evidence="2">Uncharacterized protein</fullName>
    </submittedName>
</protein>
<evidence type="ECO:0000256" key="1">
    <source>
        <dbReference type="SAM" id="Phobius"/>
    </source>
</evidence>
<comment type="caution">
    <text evidence="2">The sequence shown here is derived from an EMBL/GenBank/DDBJ whole genome shotgun (WGS) entry which is preliminary data.</text>
</comment>
<dbReference type="STRING" id="180088.A0A1J8QMG7"/>
<keyword evidence="3" id="KW-1185">Reference proteome</keyword>
<dbReference type="OrthoDB" id="9986677at2759"/>
<dbReference type="Proteomes" id="UP000183567">
    <property type="component" value="Unassembled WGS sequence"/>
</dbReference>
<evidence type="ECO:0000313" key="2">
    <source>
        <dbReference type="EMBL" id="OJA14600.1"/>
    </source>
</evidence>
<keyword evidence="1" id="KW-0472">Membrane</keyword>
<feature type="transmembrane region" description="Helical" evidence="1">
    <location>
        <begin position="20"/>
        <end position="48"/>
    </location>
</feature>
<name>A0A1J8QMG7_9AGAM</name>
<keyword evidence="1" id="KW-1133">Transmembrane helix</keyword>
<dbReference type="EMBL" id="LVVM01003563">
    <property type="protein sequence ID" value="OJA14600.1"/>
    <property type="molecule type" value="Genomic_DNA"/>
</dbReference>
<gene>
    <name evidence="2" type="ORF">AZE42_09816</name>
</gene>
<proteinExistence type="predicted"/>
<dbReference type="AlphaFoldDB" id="A0A1J8QMG7"/>
<reference evidence="2 3" key="1">
    <citation type="submission" date="2016-03" db="EMBL/GenBank/DDBJ databases">
        <title>Comparative genomics of the ectomycorrhizal sister species Rhizopogon vinicolor and Rhizopogon vesiculosus (Basidiomycota: Boletales) reveals a divergence of the mating type B locus.</title>
        <authorList>
            <person name="Mujic A.B."/>
            <person name="Kuo A."/>
            <person name="Tritt A."/>
            <person name="Lipzen A."/>
            <person name="Chen C."/>
            <person name="Johnson J."/>
            <person name="Sharma A."/>
            <person name="Barry K."/>
            <person name="Grigoriev I.V."/>
            <person name="Spatafora J.W."/>
        </authorList>
    </citation>
    <scope>NUCLEOTIDE SEQUENCE [LARGE SCALE GENOMIC DNA]</scope>
    <source>
        <strain evidence="2 3">AM-OR11-056</strain>
    </source>
</reference>
<accession>A0A1J8QMG7</accession>
<evidence type="ECO:0000313" key="3">
    <source>
        <dbReference type="Proteomes" id="UP000183567"/>
    </source>
</evidence>
<organism evidence="2 3">
    <name type="scientific">Rhizopogon vesiculosus</name>
    <dbReference type="NCBI Taxonomy" id="180088"/>
    <lineage>
        <taxon>Eukaryota</taxon>
        <taxon>Fungi</taxon>
        <taxon>Dikarya</taxon>
        <taxon>Basidiomycota</taxon>
        <taxon>Agaricomycotina</taxon>
        <taxon>Agaricomycetes</taxon>
        <taxon>Agaricomycetidae</taxon>
        <taxon>Boletales</taxon>
        <taxon>Suillineae</taxon>
        <taxon>Rhizopogonaceae</taxon>
        <taxon>Rhizopogon</taxon>
    </lineage>
</organism>
<sequence>MGSLGVRGWALHYLYTPVIAYFIGWLCVGINSSVLSYFSIAFLSQWWLRTRYPRWFAKYNYIIGAGEYSQPS</sequence>